<dbReference type="Gene3D" id="2.40.10.220">
    <property type="entry name" value="predicted glycosyltransferase like domains"/>
    <property type="match status" value="1"/>
</dbReference>
<dbReference type="EMBL" id="JAAGRR010000030">
    <property type="protein sequence ID" value="NDY42032.1"/>
    <property type="molecule type" value="Genomic_DNA"/>
</dbReference>
<comment type="caution">
    <text evidence="2">The sequence shown here is derived from an EMBL/GenBank/DDBJ whole genome shotgun (WGS) entry which is preliminary data.</text>
</comment>
<reference evidence="2 3" key="1">
    <citation type="submission" date="2020-02" db="EMBL/GenBank/DDBJ databases">
        <title>Comparative genomics of sulfur disproportionating microorganisms.</title>
        <authorList>
            <person name="Ward L.M."/>
            <person name="Bertran E."/>
            <person name="Johnston D.T."/>
        </authorList>
    </citation>
    <scope>NUCLEOTIDE SEQUENCE [LARGE SCALE GENOMIC DNA]</scope>
    <source>
        <strain evidence="2 3">DSM 100025</strain>
    </source>
</reference>
<organism evidence="2 3">
    <name type="scientific">Dissulfurirhabdus thermomarina</name>
    <dbReference type="NCBI Taxonomy" id="1765737"/>
    <lineage>
        <taxon>Bacteria</taxon>
        <taxon>Deltaproteobacteria</taxon>
        <taxon>Dissulfurirhabdaceae</taxon>
        <taxon>Dissulfurirhabdus</taxon>
    </lineage>
</organism>
<evidence type="ECO:0000313" key="2">
    <source>
        <dbReference type="EMBL" id="NDY42032.1"/>
    </source>
</evidence>
<dbReference type="Pfam" id="PF07238">
    <property type="entry name" value="PilZ"/>
    <property type="match status" value="1"/>
</dbReference>
<proteinExistence type="predicted"/>
<dbReference type="RefSeq" id="WP_163298180.1">
    <property type="nucleotide sequence ID" value="NZ_JAAGRR010000030.1"/>
</dbReference>
<dbReference type="GO" id="GO:0035438">
    <property type="term" value="F:cyclic-di-GMP binding"/>
    <property type="evidence" value="ECO:0007669"/>
    <property type="project" value="InterPro"/>
</dbReference>
<name>A0A6N9TL80_DISTH</name>
<dbReference type="InterPro" id="IPR009875">
    <property type="entry name" value="PilZ_domain"/>
</dbReference>
<accession>A0A6N9TL80</accession>
<dbReference type="Proteomes" id="UP000469346">
    <property type="component" value="Unassembled WGS sequence"/>
</dbReference>
<evidence type="ECO:0000313" key="3">
    <source>
        <dbReference type="Proteomes" id="UP000469346"/>
    </source>
</evidence>
<protein>
    <submittedName>
        <fullName evidence="2">PilZ domain-containing protein</fullName>
    </submittedName>
</protein>
<dbReference type="AlphaFoldDB" id="A0A6N9TL80"/>
<feature type="domain" description="PilZ" evidence="1">
    <location>
        <begin position="88"/>
        <end position="177"/>
    </location>
</feature>
<keyword evidence="3" id="KW-1185">Reference proteome</keyword>
<gene>
    <name evidence="2" type="ORF">G3N55_04100</name>
</gene>
<evidence type="ECO:0000259" key="1">
    <source>
        <dbReference type="Pfam" id="PF07238"/>
    </source>
</evidence>
<sequence length="193" mass="22303">MNSEDRRSHIRIHDQVLLAWRPITREAFEGIMQAFREGRTTPWSECTRAYEFPKIDAPLKRLREKDPALAAVVEILDQKLTMLLNRLARPEEDECEAKPHLVDISGVGIAFQSDEAIPVGQVLEMDLGLLPSHTFMRLYGEVLRCDRESGGAPYAVAVKFIWIAEDDLDRLIEHIFQRQVLQLRLRRQQQEAD</sequence>